<gene>
    <name evidence="1" type="ORF">GO493_29555</name>
</gene>
<organism evidence="1 2">
    <name type="scientific">Chitinophaga tropicalis</name>
    <dbReference type="NCBI Taxonomy" id="2683588"/>
    <lineage>
        <taxon>Bacteria</taxon>
        <taxon>Pseudomonadati</taxon>
        <taxon>Bacteroidota</taxon>
        <taxon>Chitinophagia</taxon>
        <taxon>Chitinophagales</taxon>
        <taxon>Chitinophagaceae</taxon>
        <taxon>Chitinophaga</taxon>
    </lineage>
</organism>
<reference evidence="1 2" key="1">
    <citation type="submission" date="2019-12" db="EMBL/GenBank/DDBJ databases">
        <title>Chitinophaga sp. strain ysch24 (GDMCC 1.1355), whole genome shotgun sequence.</title>
        <authorList>
            <person name="Zhang X."/>
        </authorList>
    </citation>
    <scope>NUCLEOTIDE SEQUENCE [LARGE SCALE GENOMIC DNA]</scope>
    <source>
        <strain evidence="2">ysch24</strain>
    </source>
</reference>
<accession>A0A7K1UDP6</accession>
<keyword evidence="2" id="KW-1185">Reference proteome</keyword>
<evidence type="ECO:0000313" key="1">
    <source>
        <dbReference type="EMBL" id="MVT12436.1"/>
    </source>
</evidence>
<dbReference type="RefSeq" id="WP_157309850.1">
    <property type="nucleotide sequence ID" value="NZ_WRXN01000025.1"/>
</dbReference>
<dbReference type="Proteomes" id="UP000461730">
    <property type="component" value="Unassembled WGS sequence"/>
</dbReference>
<evidence type="ECO:0000313" key="2">
    <source>
        <dbReference type="Proteomes" id="UP000461730"/>
    </source>
</evidence>
<dbReference type="AlphaFoldDB" id="A0A7K1UDP6"/>
<proteinExistence type="predicted"/>
<comment type="caution">
    <text evidence="1">The sequence shown here is derived from an EMBL/GenBank/DDBJ whole genome shotgun (WGS) entry which is preliminary data.</text>
</comment>
<sequence length="85" mass="10047">MKTLQTKDSVNKELLPFVYISSLEMPNRLRDQICQACDWSLPTFYRKLRGSTKISPAERKMIVQITDREQKNLLEKTAELYKRNP</sequence>
<dbReference type="EMBL" id="WRXN01000025">
    <property type="protein sequence ID" value="MVT12436.1"/>
    <property type="molecule type" value="Genomic_DNA"/>
</dbReference>
<name>A0A7K1UDP6_9BACT</name>
<protein>
    <submittedName>
        <fullName evidence="1">Uncharacterized protein</fullName>
    </submittedName>
</protein>